<sequence>MKSKDPLFERIKLTYQRIKNTFCQTFKAWFLVGMCLTLLWGCLAGVPQADSFDSAYKILQNNIIPKINVQNNIIPDEVALRYAIDNTAEPLPPINKYPIYGAQPTQDTNIVYLEIFGSPEKANATKEDERWFVDVIEKFNQQKNKTSSGKIIQVGVRNIPSGIGQQMIAAKVVKPAGYTPSHDLWIQMLKSAGIEPININKALLPSNAGIVLNEQVKQEIFGNKEVTFDDVLDAILARKITIGYTNPYASSTGLNLLYTIFWRAAGHDKDGKPLTIADLQSPQVNSIFTGFQKQVLLTALTTTDLKEIFLRDPKKLPAFSIDYLSYATLKQLPEFAKTSYIPFGVPHNSPLVGFSWNTPDQQEGLKKLAQFATSEQMQKLAPQKGKEVTEYLQKNEFPPLPSGNVLTRGQAFWKQQKDSGKTVYLMAVIDTSGSMDGEPLNAVKEGLNIASKEINTGNYIGLITYGDTPNELVPLVPFDELQHKRLLAGIDSLRADGATAMYDGVMVALSKLMEQKKANPDGRFYLLLLTDGAVNQGFTFKDISSIIEYSGVRVYPIAYGEVNEQELQSIAALRESTVKKGNPENVKDLLKELFQTNL</sequence>
<dbReference type="SMART" id="SM00327">
    <property type="entry name" value="VWA"/>
    <property type="match status" value="1"/>
</dbReference>
<dbReference type="PANTHER" id="PTHR10579">
    <property type="entry name" value="CALCIUM-ACTIVATED CHLORIDE CHANNEL REGULATOR"/>
    <property type="match status" value="1"/>
</dbReference>
<comment type="caution">
    <text evidence="2">The sequence shown here is derived from an EMBL/GenBank/DDBJ whole genome shotgun (WGS) entry which is preliminary data.</text>
</comment>
<protein>
    <recommendedName>
        <fullName evidence="1">VWFA domain-containing protein</fullName>
    </recommendedName>
</protein>
<feature type="domain" description="VWFA" evidence="1">
    <location>
        <begin position="424"/>
        <end position="593"/>
    </location>
</feature>
<dbReference type="CDD" id="cd00198">
    <property type="entry name" value="vWFA"/>
    <property type="match status" value="1"/>
</dbReference>
<dbReference type="InterPro" id="IPR036465">
    <property type="entry name" value="vWFA_dom_sf"/>
</dbReference>
<dbReference type="PANTHER" id="PTHR10579:SF43">
    <property type="entry name" value="ZINC FINGER (C3HC4-TYPE RING FINGER) FAMILY PROTEIN"/>
    <property type="match status" value="1"/>
</dbReference>
<accession>A0A401IKL5</accession>
<dbReference type="EMBL" id="BDQK01000013">
    <property type="protein sequence ID" value="GBF81720.1"/>
    <property type="molecule type" value="Genomic_DNA"/>
</dbReference>
<dbReference type="Proteomes" id="UP000287247">
    <property type="component" value="Unassembled WGS sequence"/>
</dbReference>
<evidence type="ECO:0000313" key="3">
    <source>
        <dbReference type="Proteomes" id="UP000287247"/>
    </source>
</evidence>
<dbReference type="Gene3D" id="3.40.50.410">
    <property type="entry name" value="von Willebrand factor, type A domain"/>
    <property type="match status" value="1"/>
</dbReference>
<dbReference type="OrthoDB" id="9806395at2"/>
<dbReference type="InterPro" id="IPR002035">
    <property type="entry name" value="VWF_A"/>
</dbReference>
<proteinExistence type="predicted"/>
<organism evidence="2 3">
    <name type="scientific">Aphanothece sacrum FPU1</name>
    <dbReference type="NCBI Taxonomy" id="1920663"/>
    <lineage>
        <taxon>Bacteria</taxon>
        <taxon>Bacillati</taxon>
        <taxon>Cyanobacteriota</taxon>
        <taxon>Cyanophyceae</taxon>
        <taxon>Oscillatoriophycideae</taxon>
        <taxon>Chroococcales</taxon>
        <taxon>Aphanothecaceae</taxon>
        <taxon>Aphanothece</taxon>
    </lineage>
</organism>
<evidence type="ECO:0000313" key="2">
    <source>
        <dbReference type="EMBL" id="GBF81720.1"/>
    </source>
</evidence>
<evidence type="ECO:0000259" key="1">
    <source>
        <dbReference type="PROSITE" id="PS50234"/>
    </source>
</evidence>
<dbReference type="SUPFAM" id="SSF53300">
    <property type="entry name" value="vWA-like"/>
    <property type="match status" value="1"/>
</dbReference>
<name>A0A401IKL5_APHSA</name>
<keyword evidence="3" id="KW-1185">Reference proteome</keyword>
<reference evidence="3" key="1">
    <citation type="submission" date="2017-05" db="EMBL/GenBank/DDBJ databases">
        <title>Physiological properties and genetic analysis related to exopolysaccharide production of fresh-water unicellular cyanobacterium Aphanothece sacrum, Suizenji Nori, that has been cultured as a food source in Japan.</title>
        <authorList>
            <person name="Kanesaki Y."/>
            <person name="Yoshikawa S."/>
            <person name="Ohki K."/>
        </authorList>
    </citation>
    <scope>NUCLEOTIDE SEQUENCE [LARGE SCALE GENOMIC DNA]</scope>
    <source>
        <strain evidence="3">FPU1</strain>
    </source>
</reference>
<dbReference type="InterPro" id="IPR051266">
    <property type="entry name" value="CLCR"/>
</dbReference>
<dbReference type="Pfam" id="PF00092">
    <property type="entry name" value="VWA"/>
    <property type="match status" value="1"/>
</dbReference>
<dbReference type="PROSITE" id="PS50234">
    <property type="entry name" value="VWFA"/>
    <property type="match status" value="1"/>
</dbReference>
<gene>
    <name evidence="2" type="ORF">AsFPU1_3140</name>
</gene>
<dbReference type="AlphaFoldDB" id="A0A401IKL5"/>
<dbReference type="RefSeq" id="WP_124974509.1">
    <property type="nucleotide sequence ID" value="NZ_BDQK01000013.1"/>
</dbReference>